<dbReference type="InterPro" id="IPR036918">
    <property type="entry name" value="Pyrv_Knase_C_sf"/>
</dbReference>
<protein>
    <recommendedName>
        <fullName evidence="3">pyruvate kinase</fullName>
        <ecNumber evidence="3">2.7.1.40</ecNumber>
    </recommendedName>
</protein>
<dbReference type="PANTHER" id="PTHR11817">
    <property type="entry name" value="PYRUVATE KINASE"/>
    <property type="match status" value="1"/>
</dbReference>
<evidence type="ECO:0000256" key="2">
    <source>
        <dbReference type="ARBA" id="ARBA00008663"/>
    </source>
</evidence>
<dbReference type="Pfam" id="PF00224">
    <property type="entry name" value="PK"/>
    <property type="match status" value="1"/>
</dbReference>
<dbReference type="GO" id="GO:0000287">
    <property type="term" value="F:magnesium ion binding"/>
    <property type="evidence" value="ECO:0007669"/>
    <property type="project" value="InterPro"/>
</dbReference>
<name>A0A4V0P2B2_FLUSA</name>
<keyword evidence="5" id="KW-0479">Metal-binding</keyword>
<evidence type="ECO:0000256" key="5">
    <source>
        <dbReference type="ARBA" id="ARBA00022723"/>
    </source>
</evidence>
<dbReference type="UniPathway" id="UPA00109">
    <property type="reaction ID" value="UER00188"/>
</dbReference>
<evidence type="ECO:0000256" key="9">
    <source>
        <dbReference type="ARBA" id="ARBA00022842"/>
    </source>
</evidence>
<sequence>MKIKSKAKLIWTVTNNGCEKLGIDHIASTIVKNKLNAVRMTYSSLAYPNILKLREKITKLLANEDKQPADGKVPFLLSFVGRRALLSVPNGEITLENGVEVEIAFQVDFSACASMSTDSNAESKQFEVRVSSEDQLSTLKIGSIINISYGSVELQIVEIKKKSATELTARCIVENGGTLISGVDVHSQDMSRDLFPLLSDDEKTLRAGFSYLADFVIVDGIKSEQELFAIKAGILGENAPFSERHPSIPINKDVLETEALLPPRFLLKVDSKRSYELLPILLKHVDGVFLSRSELGIDEHPHNLPILQKDLVDRCNRMSKTIIIASELMHSMRLNANPTRAEVSDMANAAADGSDALVLSHEVTEGPNADLVAEVSLETLVNSEAWVEKKWHPFEMDKIPSDDDAVTYGAIRIAQQANVRAIVCFTEGGYTAMKLSSMRTPTEIIAITCNKKIMRQLNLLRSVTGMVLESRSQVERILNETKDILVNAFGFKKGDKFVFVSLTASSVSERNSNLFTLQEID</sequence>
<dbReference type="KEGG" id="sbf:JCM31447_10580"/>
<evidence type="ECO:0000256" key="7">
    <source>
        <dbReference type="ARBA" id="ARBA00022777"/>
    </source>
</evidence>
<keyword evidence="10" id="KW-0324">Glycolysis</keyword>
<evidence type="ECO:0000259" key="12">
    <source>
        <dbReference type="Pfam" id="PF00224"/>
    </source>
</evidence>
<evidence type="ECO:0000313" key="14">
    <source>
        <dbReference type="EMBL" id="BBH52617.1"/>
    </source>
</evidence>
<reference evidence="14 15" key="1">
    <citation type="submission" date="2018-12" db="EMBL/GenBank/DDBJ databases">
        <title>Rubrispira sanarue gen. nov., sp., nov., a member of the order Silvanigrellales, isolated from a brackish lake in Hamamatsu Japan.</title>
        <authorList>
            <person name="Maejima Y."/>
            <person name="Iino T."/>
            <person name="Muraguchi Y."/>
            <person name="Fukuda K."/>
            <person name="Nojiri H."/>
            <person name="Ohkuma M."/>
            <person name="Moriuchi R."/>
            <person name="Dohra H."/>
            <person name="Kimbara K."/>
            <person name="Shintani M."/>
        </authorList>
    </citation>
    <scope>NUCLEOTIDE SEQUENCE [LARGE SCALE GENOMIC DNA]</scope>
    <source>
        <strain evidence="14 15">RF1110005</strain>
    </source>
</reference>
<dbReference type="GO" id="GO:0005524">
    <property type="term" value="F:ATP binding"/>
    <property type="evidence" value="ECO:0007669"/>
    <property type="project" value="UniProtKB-KW"/>
</dbReference>
<keyword evidence="7" id="KW-0418">Kinase</keyword>
<keyword evidence="8" id="KW-0067">ATP-binding</keyword>
<evidence type="ECO:0000256" key="11">
    <source>
        <dbReference type="ARBA" id="ARBA00023317"/>
    </source>
</evidence>
<dbReference type="GO" id="GO:0004743">
    <property type="term" value="F:pyruvate kinase activity"/>
    <property type="evidence" value="ECO:0007669"/>
    <property type="project" value="UniProtKB-EC"/>
</dbReference>
<dbReference type="AlphaFoldDB" id="A0A4V0P2B2"/>
<dbReference type="RefSeq" id="WP_130607270.1">
    <property type="nucleotide sequence ID" value="NZ_AP019368.1"/>
</dbReference>
<dbReference type="EC" id="2.7.1.40" evidence="3"/>
<dbReference type="Gene3D" id="2.40.33.10">
    <property type="entry name" value="PK beta-barrel domain-like"/>
    <property type="match status" value="1"/>
</dbReference>
<dbReference type="InterPro" id="IPR040442">
    <property type="entry name" value="Pyrv_kinase-like_dom_sf"/>
</dbReference>
<dbReference type="InterPro" id="IPR015806">
    <property type="entry name" value="Pyrv_Knase_insert_dom_sf"/>
</dbReference>
<evidence type="ECO:0000256" key="4">
    <source>
        <dbReference type="ARBA" id="ARBA00022679"/>
    </source>
</evidence>
<feature type="domain" description="Pyruvate kinase barrel" evidence="12">
    <location>
        <begin position="255"/>
        <end position="366"/>
    </location>
</feature>
<proteinExistence type="inferred from homology"/>
<dbReference type="EMBL" id="AP019368">
    <property type="protein sequence ID" value="BBH52617.1"/>
    <property type="molecule type" value="Genomic_DNA"/>
</dbReference>
<keyword evidence="9" id="KW-0460">Magnesium</keyword>
<dbReference type="SUPFAM" id="SSF51621">
    <property type="entry name" value="Phosphoenolpyruvate/pyruvate domain"/>
    <property type="match status" value="1"/>
</dbReference>
<evidence type="ECO:0000256" key="3">
    <source>
        <dbReference type="ARBA" id="ARBA00012142"/>
    </source>
</evidence>
<dbReference type="Pfam" id="PF02887">
    <property type="entry name" value="PK_C"/>
    <property type="match status" value="1"/>
</dbReference>
<dbReference type="InterPro" id="IPR015795">
    <property type="entry name" value="Pyrv_Knase_C"/>
</dbReference>
<evidence type="ECO:0000256" key="8">
    <source>
        <dbReference type="ARBA" id="ARBA00022840"/>
    </source>
</evidence>
<dbReference type="OrthoDB" id="5288017at2"/>
<dbReference type="Gene3D" id="3.40.1380.20">
    <property type="entry name" value="Pyruvate kinase, C-terminal domain"/>
    <property type="match status" value="1"/>
</dbReference>
<dbReference type="SUPFAM" id="SSF52935">
    <property type="entry name" value="PK C-terminal domain-like"/>
    <property type="match status" value="1"/>
</dbReference>
<keyword evidence="4" id="KW-0808">Transferase</keyword>
<evidence type="ECO:0000256" key="10">
    <source>
        <dbReference type="ARBA" id="ARBA00023152"/>
    </source>
</evidence>
<accession>A0A4V0P2B2</accession>
<comment type="similarity">
    <text evidence="2">Belongs to the pyruvate kinase family.</text>
</comment>
<keyword evidence="15" id="KW-1185">Reference proteome</keyword>
<dbReference type="GO" id="GO:0030955">
    <property type="term" value="F:potassium ion binding"/>
    <property type="evidence" value="ECO:0007669"/>
    <property type="project" value="InterPro"/>
</dbReference>
<feature type="domain" description="Pyruvate kinase C-terminal" evidence="13">
    <location>
        <begin position="404"/>
        <end position="505"/>
    </location>
</feature>
<keyword evidence="6" id="KW-0547">Nucleotide-binding</keyword>
<dbReference type="InterPro" id="IPR015793">
    <property type="entry name" value="Pyrv_Knase_brl"/>
</dbReference>
<dbReference type="SUPFAM" id="SSF50800">
    <property type="entry name" value="PK beta-barrel domain-like"/>
    <property type="match status" value="1"/>
</dbReference>
<dbReference type="InterPro" id="IPR001697">
    <property type="entry name" value="Pyr_Knase"/>
</dbReference>
<evidence type="ECO:0000259" key="13">
    <source>
        <dbReference type="Pfam" id="PF02887"/>
    </source>
</evidence>
<keyword evidence="11" id="KW-0670">Pyruvate</keyword>
<dbReference type="Gene3D" id="3.20.20.60">
    <property type="entry name" value="Phosphoenolpyruvate-binding domains"/>
    <property type="match status" value="1"/>
</dbReference>
<comment type="pathway">
    <text evidence="1">Carbohydrate degradation; glycolysis; pyruvate from D-glyceraldehyde 3-phosphate: step 5/5.</text>
</comment>
<organism evidence="14 15">
    <name type="scientific">Fluviispira sanaruensis</name>
    <dbReference type="NCBI Taxonomy" id="2493639"/>
    <lineage>
        <taxon>Bacteria</taxon>
        <taxon>Pseudomonadati</taxon>
        <taxon>Bdellovibrionota</taxon>
        <taxon>Oligoflexia</taxon>
        <taxon>Silvanigrellales</taxon>
        <taxon>Silvanigrellaceae</taxon>
        <taxon>Fluviispira</taxon>
    </lineage>
</organism>
<evidence type="ECO:0000256" key="6">
    <source>
        <dbReference type="ARBA" id="ARBA00022741"/>
    </source>
</evidence>
<evidence type="ECO:0000313" key="15">
    <source>
        <dbReference type="Proteomes" id="UP000291236"/>
    </source>
</evidence>
<gene>
    <name evidence="14" type="ORF">JCM31447_10580</name>
</gene>
<dbReference type="GO" id="GO:0016301">
    <property type="term" value="F:kinase activity"/>
    <property type="evidence" value="ECO:0007669"/>
    <property type="project" value="UniProtKB-KW"/>
</dbReference>
<dbReference type="InterPro" id="IPR015813">
    <property type="entry name" value="Pyrv/PenolPyrv_kinase-like_dom"/>
</dbReference>
<dbReference type="InterPro" id="IPR011037">
    <property type="entry name" value="Pyrv_Knase-like_insert_dom_sf"/>
</dbReference>
<dbReference type="Proteomes" id="UP000291236">
    <property type="component" value="Chromosome"/>
</dbReference>
<evidence type="ECO:0000256" key="1">
    <source>
        <dbReference type="ARBA" id="ARBA00004997"/>
    </source>
</evidence>